<evidence type="ECO:0000256" key="3">
    <source>
        <dbReference type="ARBA" id="ARBA00023163"/>
    </source>
</evidence>
<feature type="domain" description="HTH hxlR-type" evidence="5">
    <location>
        <begin position="29"/>
        <end position="127"/>
    </location>
</feature>
<protein>
    <submittedName>
        <fullName evidence="6">Helix-turn-helix transcriptional regulator</fullName>
    </submittedName>
</protein>
<organism evidence="6 7">
    <name type="scientific">Actinomadura graeca</name>
    <dbReference type="NCBI Taxonomy" id="2750812"/>
    <lineage>
        <taxon>Bacteria</taxon>
        <taxon>Bacillati</taxon>
        <taxon>Actinomycetota</taxon>
        <taxon>Actinomycetes</taxon>
        <taxon>Streptosporangiales</taxon>
        <taxon>Thermomonosporaceae</taxon>
        <taxon>Actinomadura</taxon>
    </lineage>
</organism>
<gene>
    <name evidence="6" type="ORF">AGRA3207_007612</name>
</gene>
<dbReference type="PANTHER" id="PTHR33204">
    <property type="entry name" value="TRANSCRIPTIONAL REGULATOR, MARR FAMILY"/>
    <property type="match status" value="1"/>
</dbReference>
<dbReference type="SMART" id="SM00418">
    <property type="entry name" value="HTH_ARSR"/>
    <property type="match status" value="1"/>
</dbReference>
<evidence type="ECO:0000256" key="4">
    <source>
        <dbReference type="SAM" id="MobiDB-lite"/>
    </source>
</evidence>
<reference evidence="6" key="1">
    <citation type="submission" date="2020-07" db="EMBL/GenBank/DDBJ databases">
        <authorList>
            <person name="Tarantini F.S."/>
            <person name="Hong K.W."/>
            <person name="Chan K.G."/>
        </authorList>
    </citation>
    <scope>NUCLEOTIDE SEQUENCE</scope>
    <source>
        <strain evidence="6">32-07</strain>
    </source>
</reference>
<dbReference type="InterPro" id="IPR001845">
    <property type="entry name" value="HTH_ArsR_DNA-bd_dom"/>
</dbReference>
<dbReference type="Pfam" id="PF01638">
    <property type="entry name" value="HxlR"/>
    <property type="match status" value="1"/>
</dbReference>
<evidence type="ECO:0000313" key="6">
    <source>
        <dbReference type="EMBL" id="QXJ26026.1"/>
    </source>
</evidence>
<dbReference type="InterPro" id="IPR036388">
    <property type="entry name" value="WH-like_DNA-bd_sf"/>
</dbReference>
<evidence type="ECO:0000313" key="7">
    <source>
        <dbReference type="Proteomes" id="UP001049518"/>
    </source>
</evidence>
<evidence type="ECO:0000259" key="5">
    <source>
        <dbReference type="PROSITE" id="PS51118"/>
    </source>
</evidence>
<proteinExistence type="predicted"/>
<keyword evidence="7" id="KW-1185">Reference proteome</keyword>
<dbReference type="InterPro" id="IPR002577">
    <property type="entry name" value="HTH_HxlR"/>
</dbReference>
<dbReference type="SUPFAM" id="SSF46785">
    <property type="entry name" value="Winged helix' DNA-binding domain"/>
    <property type="match status" value="1"/>
</dbReference>
<sequence length="132" mass="14317">MTHQTVGHPVRPGLPDDPRADVVEPTPSCPVEVALAALRGRWTTLVIRELLRGGRTFSELSQALPTLSDKVLSDRLAHLTEAGVVDRRRQAGWPPRTHYRLTALGSGLGPVLQALWDWGSQHSPQAAPPGGR</sequence>
<dbReference type="Proteomes" id="UP001049518">
    <property type="component" value="Chromosome"/>
</dbReference>
<evidence type="ECO:0000256" key="1">
    <source>
        <dbReference type="ARBA" id="ARBA00023015"/>
    </source>
</evidence>
<accession>A0ABX8R4M8</accession>
<keyword evidence="3" id="KW-0804">Transcription</keyword>
<dbReference type="CDD" id="cd00090">
    <property type="entry name" value="HTH_ARSR"/>
    <property type="match status" value="1"/>
</dbReference>
<dbReference type="Gene3D" id="1.10.10.10">
    <property type="entry name" value="Winged helix-like DNA-binding domain superfamily/Winged helix DNA-binding domain"/>
    <property type="match status" value="1"/>
</dbReference>
<feature type="region of interest" description="Disordered" evidence="4">
    <location>
        <begin position="1"/>
        <end position="21"/>
    </location>
</feature>
<dbReference type="InterPro" id="IPR011991">
    <property type="entry name" value="ArsR-like_HTH"/>
</dbReference>
<dbReference type="InterPro" id="IPR036390">
    <property type="entry name" value="WH_DNA-bd_sf"/>
</dbReference>
<evidence type="ECO:0000256" key="2">
    <source>
        <dbReference type="ARBA" id="ARBA00023125"/>
    </source>
</evidence>
<keyword evidence="1" id="KW-0805">Transcription regulation</keyword>
<dbReference type="PANTHER" id="PTHR33204:SF18">
    <property type="entry name" value="TRANSCRIPTIONAL REGULATORY PROTEIN"/>
    <property type="match status" value="1"/>
</dbReference>
<dbReference type="PROSITE" id="PS51118">
    <property type="entry name" value="HTH_HXLR"/>
    <property type="match status" value="1"/>
</dbReference>
<name>A0ABX8R4M8_9ACTN</name>
<dbReference type="EMBL" id="CP059572">
    <property type="protein sequence ID" value="QXJ26026.1"/>
    <property type="molecule type" value="Genomic_DNA"/>
</dbReference>
<keyword evidence="2" id="KW-0238">DNA-binding</keyword>